<evidence type="ECO:0000313" key="5">
    <source>
        <dbReference type="EMBL" id="KAG1764612.1"/>
    </source>
</evidence>
<evidence type="ECO:0000256" key="3">
    <source>
        <dbReference type="SAM" id="MobiDB-lite"/>
    </source>
</evidence>
<keyword evidence="1 2" id="KW-0728">SH3 domain</keyword>
<keyword evidence="6" id="KW-1185">Reference proteome</keyword>
<feature type="compositionally biased region" description="Basic residues" evidence="3">
    <location>
        <begin position="261"/>
        <end position="271"/>
    </location>
</feature>
<dbReference type="OrthoDB" id="19092at2759"/>
<evidence type="ECO:0000256" key="2">
    <source>
        <dbReference type="PROSITE-ProRule" id="PRU00192"/>
    </source>
</evidence>
<dbReference type="PROSITE" id="PS50002">
    <property type="entry name" value="SH3"/>
    <property type="match status" value="1"/>
</dbReference>
<feature type="compositionally biased region" description="Low complexity" evidence="3">
    <location>
        <begin position="273"/>
        <end position="285"/>
    </location>
</feature>
<feature type="compositionally biased region" description="Polar residues" evidence="3">
    <location>
        <begin position="1"/>
        <end position="13"/>
    </location>
</feature>
<evidence type="ECO:0000313" key="6">
    <source>
        <dbReference type="Proteomes" id="UP000714275"/>
    </source>
</evidence>
<evidence type="ECO:0000256" key="1">
    <source>
        <dbReference type="ARBA" id="ARBA00022443"/>
    </source>
</evidence>
<proteinExistence type="predicted"/>
<feature type="region of interest" description="Disordered" evidence="3">
    <location>
        <begin position="246"/>
        <end position="300"/>
    </location>
</feature>
<dbReference type="EMBL" id="JABBWD010000121">
    <property type="protein sequence ID" value="KAG1764612.1"/>
    <property type="molecule type" value="Genomic_DNA"/>
</dbReference>
<organism evidence="5 6">
    <name type="scientific">Suillus placidus</name>
    <dbReference type="NCBI Taxonomy" id="48579"/>
    <lineage>
        <taxon>Eukaryota</taxon>
        <taxon>Fungi</taxon>
        <taxon>Dikarya</taxon>
        <taxon>Basidiomycota</taxon>
        <taxon>Agaricomycotina</taxon>
        <taxon>Agaricomycetes</taxon>
        <taxon>Agaricomycetidae</taxon>
        <taxon>Boletales</taxon>
        <taxon>Suillineae</taxon>
        <taxon>Suillaceae</taxon>
        <taxon>Suillus</taxon>
    </lineage>
</organism>
<feature type="region of interest" description="Disordered" evidence="3">
    <location>
        <begin position="1"/>
        <end position="48"/>
    </location>
</feature>
<feature type="domain" description="SH3" evidence="4">
    <location>
        <begin position="372"/>
        <end position="434"/>
    </location>
</feature>
<feature type="compositionally biased region" description="Polar residues" evidence="3">
    <location>
        <begin position="107"/>
        <end position="116"/>
    </location>
</feature>
<dbReference type="SUPFAM" id="SSF50044">
    <property type="entry name" value="SH3-domain"/>
    <property type="match status" value="1"/>
</dbReference>
<feature type="compositionally biased region" description="Acidic residues" evidence="3">
    <location>
        <begin position="342"/>
        <end position="368"/>
    </location>
</feature>
<dbReference type="Gene3D" id="2.30.30.40">
    <property type="entry name" value="SH3 Domains"/>
    <property type="match status" value="1"/>
</dbReference>
<feature type="compositionally biased region" description="Basic and acidic residues" evidence="3">
    <location>
        <begin position="122"/>
        <end position="137"/>
    </location>
</feature>
<feature type="region of interest" description="Disordered" evidence="3">
    <location>
        <begin position="316"/>
        <end position="368"/>
    </location>
</feature>
<dbReference type="InterPro" id="IPR036028">
    <property type="entry name" value="SH3-like_dom_sf"/>
</dbReference>
<sequence>MTTSMQQDQSALRSSPPFPSPGSSFLPPPTPGPHEFARPGNRKQSKKDFEDIITAANGLNSGQATPNGAVSPQRASLAFFRSFLPRFIISMLNIPRSLFHLLSFQESTPTTESPNPSFLDPSPHRLLDSHDTEDHSHRLSTQSVTSLTSSRPAPPSPAISRRASGLSRTSSKSRSRPVSDANSRSQRPISGALSPSAVLSRTPSGRRTKDVLGMSAVTESKRKEPETAPTETKVLIKIRDYAFASSDPRFSGEGPNVPRPNRPKVLARRLRGSSSSTSSLTSTSSTEEEDEQWEDENDNNSWGGFKWGFQKLQSGWGLGSGSSSSEDFPSRTDFARNFGDGGGDDDSEVYEETDEFPENQDDDEEMEGEPMLYPGLYRALYSFEPEGTAEMKLDEDQIVRVVGRGGGVGWAVVVKADTGSHALVPESYLEVVKLDGDDQD</sequence>
<feature type="compositionally biased region" description="Low complexity" evidence="3">
    <location>
        <begin position="158"/>
        <end position="179"/>
    </location>
</feature>
<dbReference type="Proteomes" id="UP000714275">
    <property type="component" value="Unassembled WGS sequence"/>
</dbReference>
<feature type="region of interest" description="Disordered" evidence="3">
    <location>
        <begin position="107"/>
        <end position="233"/>
    </location>
</feature>
<gene>
    <name evidence="5" type="ORF">EV702DRAFT_107214</name>
</gene>
<evidence type="ECO:0000259" key="4">
    <source>
        <dbReference type="PROSITE" id="PS50002"/>
    </source>
</evidence>
<name>A0A9P7CW20_9AGAM</name>
<dbReference type="SMART" id="SM00326">
    <property type="entry name" value="SH3"/>
    <property type="match status" value="1"/>
</dbReference>
<reference evidence="5" key="1">
    <citation type="journal article" date="2020" name="New Phytol.">
        <title>Comparative genomics reveals dynamic genome evolution in host specialist ectomycorrhizal fungi.</title>
        <authorList>
            <person name="Lofgren L.A."/>
            <person name="Nguyen N.H."/>
            <person name="Vilgalys R."/>
            <person name="Ruytinx J."/>
            <person name="Liao H.L."/>
            <person name="Branco S."/>
            <person name="Kuo A."/>
            <person name="LaButti K."/>
            <person name="Lipzen A."/>
            <person name="Andreopoulos W."/>
            <person name="Pangilinan J."/>
            <person name="Riley R."/>
            <person name="Hundley H."/>
            <person name="Na H."/>
            <person name="Barry K."/>
            <person name="Grigoriev I.V."/>
            <person name="Stajich J.E."/>
            <person name="Kennedy P.G."/>
        </authorList>
    </citation>
    <scope>NUCLEOTIDE SEQUENCE</scope>
    <source>
        <strain evidence="5">DOB743</strain>
    </source>
</reference>
<feature type="compositionally biased region" description="Pro residues" evidence="3">
    <location>
        <begin position="16"/>
        <end position="32"/>
    </location>
</feature>
<feature type="compositionally biased region" description="Acidic residues" evidence="3">
    <location>
        <begin position="286"/>
        <end position="298"/>
    </location>
</feature>
<accession>A0A9P7CW20</accession>
<dbReference type="AlphaFoldDB" id="A0A9P7CW20"/>
<dbReference type="InterPro" id="IPR001452">
    <property type="entry name" value="SH3_domain"/>
</dbReference>
<feature type="compositionally biased region" description="Low complexity" evidence="3">
    <location>
        <begin position="139"/>
        <end position="151"/>
    </location>
</feature>
<protein>
    <recommendedName>
        <fullName evidence="4">SH3 domain-containing protein</fullName>
    </recommendedName>
</protein>
<comment type="caution">
    <text evidence="5">The sequence shown here is derived from an EMBL/GenBank/DDBJ whole genome shotgun (WGS) entry which is preliminary data.</text>
</comment>